<comment type="subcellular location">
    <subcellularLocation>
        <location evidence="1">Cell membrane</location>
        <topology evidence="1">Multi-pass membrane protein</topology>
    </subcellularLocation>
</comment>
<evidence type="ECO:0000256" key="5">
    <source>
        <dbReference type="ARBA" id="ARBA00023136"/>
    </source>
</evidence>
<reference evidence="11" key="1">
    <citation type="journal article" date="2019" name="Int. J. Syst. Evol. Microbiol.">
        <title>The Global Catalogue of Microorganisms (GCM) 10K type strain sequencing project: providing services to taxonomists for standard genome sequencing and annotation.</title>
        <authorList>
            <consortium name="The Broad Institute Genomics Platform"/>
            <consortium name="The Broad Institute Genome Sequencing Center for Infectious Disease"/>
            <person name="Wu L."/>
            <person name="Ma J."/>
        </authorList>
    </citation>
    <scope>NUCLEOTIDE SEQUENCE [LARGE SCALE GENOMIC DNA]</scope>
    <source>
        <strain evidence="11">CGMCC 1.13574</strain>
    </source>
</reference>
<comment type="similarity">
    <text evidence="6">Belongs to the ABC-4 integral membrane protein family.</text>
</comment>
<gene>
    <name evidence="10" type="ORF">ACFSOY_10790</name>
</gene>
<keyword evidence="5 7" id="KW-0472">Membrane</keyword>
<feature type="domain" description="MacB-like periplasmic core" evidence="9">
    <location>
        <begin position="20"/>
        <end position="265"/>
    </location>
</feature>
<comment type="caution">
    <text evidence="10">The sequence shown here is derived from an EMBL/GenBank/DDBJ whole genome shotgun (WGS) entry which is preliminary data.</text>
</comment>
<dbReference type="PANTHER" id="PTHR30572:SF4">
    <property type="entry name" value="ABC TRANSPORTER PERMEASE YTRF"/>
    <property type="match status" value="1"/>
</dbReference>
<protein>
    <submittedName>
        <fullName evidence="10">ABC transporter permease</fullName>
    </submittedName>
</protein>
<feature type="transmembrane region" description="Helical" evidence="7">
    <location>
        <begin position="343"/>
        <end position="366"/>
    </location>
</feature>
<dbReference type="RefSeq" id="WP_386046473.1">
    <property type="nucleotide sequence ID" value="NZ_JBHUIO010000005.1"/>
</dbReference>
<feature type="transmembrane region" description="Helical" evidence="7">
    <location>
        <begin position="386"/>
        <end position="410"/>
    </location>
</feature>
<sequence>MQALKIIFKSLFKKKIASLLILLQLTISLYMLITSVIQMNSTNFQENQFEKHFNKDMNTMVHLTIQSNDDSKQYTKSYFDLQTFISNMPEVNAIGAYDLTNTSFKELETDAAFLQLRKNITAGTFKERFPQAVEFLNVEAGASKIIELKVSEGRSFVTSDFERGTNVAIPLLSGAAYKEILQIGTILTDSNTQQKYQVVGFLADNSRWFSDSNYIRLPFIELDDKFVAPFSYLEEDAMWLHSRSDKLFYELKDTQDFETVKNAITVKAKALNLPVQSITVADELAAFKKDNQKEITFIVVVSSVLGLMTLFGLVSVMLSTIVARKREFGIRIMVGTTMRYIQLLIWGEIFVLTTLSSLIATLILYFQKKNDQQEWAGVVNEMNDVTIEVMLSAVAIAFVFSLLASFIPIMRLRKLQPREMVGGID</sequence>
<organism evidence="10 11">
    <name type="scientific">Tumebacillus lipolyticus</name>
    <dbReference type="NCBI Taxonomy" id="1280370"/>
    <lineage>
        <taxon>Bacteria</taxon>
        <taxon>Bacillati</taxon>
        <taxon>Bacillota</taxon>
        <taxon>Bacilli</taxon>
        <taxon>Bacillales</taxon>
        <taxon>Alicyclobacillaceae</taxon>
        <taxon>Tumebacillus</taxon>
    </lineage>
</organism>
<dbReference type="InterPro" id="IPR050250">
    <property type="entry name" value="Macrolide_Exporter_MacB"/>
</dbReference>
<evidence type="ECO:0000313" key="11">
    <source>
        <dbReference type="Proteomes" id="UP001597343"/>
    </source>
</evidence>
<proteinExistence type="inferred from homology"/>
<keyword evidence="3 7" id="KW-0812">Transmembrane</keyword>
<feature type="domain" description="ABC3 transporter permease C-terminal" evidence="8">
    <location>
        <begin position="300"/>
        <end position="417"/>
    </location>
</feature>
<keyword evidence="2" id="KW-1003">Cell membrane</keyword>
<dbReference type="Pfam" id="PF12704">
    <property type="entry name" value="MacB_PCD"/>
    <property type="match status" value="1"/>
</dbReference>
<dbReference type="InterPro" id="IPR003838">
    <property type="entry name" value="ABC3_permease_C"/>
</dbReference>
<keyword evidence="11" id="KW-1185">Reference proteome</keyword>
<evidence type="ECO:0000256" key="2">
    <source>
        <dbReference type="ARBA" id="ARBA00022475"/>
    </source>
</evidence>
<evidence type="ECO:0000256" key="3">
    <source>
        <dbReference type="ARBA" id="ARBA00022692"/>
    </source>
</evidence>
<dbReference type="Pfam" id="PF02687">
    <property type="entry name" value="FtsX"/>
    <property type="match status" value="1"/>
</dbReference>
<feature type="transmembrane region" description="Helical" evidence="7">
    <location>
        <begin position="297"/>
        <end position="322"/>
    </location>
</feature>
<evidence type="ECO:0000259" key="9">
    <source>
        <dbReference type="Pfam" id="PF12704"/>
    </source>
</evidence>
<evidence type="ECO:0000256" key="7">
    <source>
        <dbReference type="SAM" id="Phobius"/>
    </source>
</evidence>
<name>A0ABW4ZYT4_9BACL</name>
<evidence type="ECO:0000256" key="6">
    <source>
        <dbReference type="ARBA" id="ARBA00038076"/>
    </source>
</evidence>
<feature type="transmembrane region" description="Helical" evidence="7">
    <location>
        <begin position="16"/>
        <end position="37"/>
    </location>
</feature>
<dbReference type="EMBL" id="JBHUIO010000005">
    <property type="protein sequence ID" value="MFD2170489.1"/>
    <property type="molecule type" value="Genomic_DNA"/>
</dbReference>
<dbReference type="InterPro" id="IPR025857">
    <property type="entry name" value="MacB_PCD"/>
</dbReference>
<evidence type="ECO:0000256" key="4">
    <source>
        <dbReference type="ARBA" id="ARBA00022989"/>
    </source>
</evidence>
<dbReference type="Proteomes" id="UP001597343">
    <property type="component" value="Unassembled WGS sequence"/>
</dbReference>
<evidence type="ECO:0000313" key="10">
    <source>
        <dbReference type="EMBL" id="MFD2170489.1"/>
    </source>
</evidence>
<accession>A0ABW4ZYT4</accession>
<evidence type="ECO:0000256" key="1">
    <source>
        <dbReference type="ARBA" id="ARBA00004651"/>
    </source>
</evidence>
<keyword evidence="4 7" id="KW-1133">Transmembrane helix</keyword>
<dbReference type="PANTHER" id="PTHR30572">
    <property type="entry name" value="MEMBRANE COMPONENT OF TRANSPORTER-RELATED"/>
    <property type="match status" value="1"/>
</dbReference>
<evidence type="ECO:0000259" key="8">
    <source>
        <dbReference type="Pfam" id="PF02687"/>
    </source>
</evidence>